<evidence type="ECO:0000313" key="4">
    <source>
        <dbReference type="Proteomes" id="UP000295281"/>
    </source>
</evidence>
<keyword evidence="2" id="KW-1133">Transmembrane helix</keyword>
<sequence length="229" mass="23924">MSAANPGPSGPPPNGGPPRTGEDSVAKLIAIAPKPSPAQRLISWASRPPGALYLPSCAIVALVLLYEDSVPGGHLPSFLLGMGGGAVLAAMGALRLGIALTTARSVIRYHWLRWLTPPLIALAAVVLSLTDVPLQARVDASASDLLSVRETVDGSADVPLDGEWAGFYPLKTAAVQEGVTLFTVEGAGLLKDSGLAYSPETLPTDVFVPGHGNFVYEHISGDWYSWTNY</sequence>
<gene>
    <name evidence="3" type="ORF">EV190_11927</name>
</gene>
<dbReference type="EMBL" id="SNYN01000019">
    <property type="protein sequence ID" value="TDQ48213.1"/>
    <property type="molecule type" value="Genomic_DNA"/>
</dbReference>
<dbReference type="Proteomes" id="UP000295281">
    <property type="component" value="Unassembled WGS sequence"/>
</dbReference>
<accession>A0A4R6URJ0</accession>
<keyword evidence="2" id="KW-0812">Transmembrane</keyword>
<proteinExistence type="predicted"/>
<feature type="transmembrane region" description="Helical" evidence="2">
    <location>
        <begin position="78"/>
        <end position="99"/>
    </location>
</feature>
<feature type="transmembrane region" description="Helical" evidence="2">
    <location>
        <begin position="50"/>
        <end position="66"/>
    </location>
</feature>
<evidence type="ECO:0000313" key="3">
    <source>
        <dbReference type="EMBL" id="TDQ48213.1"/>
    </source>
</evidence>
<dbReference type="AlphaFoldDB" id="A0A4R6URJ0"/>
<name>A0A4R6URJ0_9ACTN</name>
<evidence type="ECO:0000256" key="1">
    <source>
        <dbReference type="SAM" id="MobiDB-lite"/>
    </source>
</evidence>
<evidence type="ECO:0000256" key="2">
    <source>
        <dbReference type="SAM" id="Phobius"/>
    </source>
</evidence>
<organism evidence="3 4">
    <name type="scientific">Actinorugispora endophytica</name>
    <dbReference type="NCBI Taxonomy" id="1605990"/>
    <lineage>
        <taxon>Bacteria</taxon>
        <taxon>Bacillati</taxon>
        <taxon>Actinomycetota</taxon>
        <taxon>Actinomycetes</taxon>
        <taxon>Streptosporangiales</taxon>
        <taxon>Nocardiopsidaceae</taxon>
        <taxon>Actinorugispora</taxon>
    </lineage>
</organism>
<feature type="transmembrane region" description="Helical" evidence="2">
    <location>
        <begin position="111"/>
        <end position="129"/>
    </location>
</feature>
<protein>
    <submittedName>
        <fullName evidence="3">Uncharacterized protein</fullName>
    </submittedName>
</protein>
<feature type="region of interest" description="Disordered" evidence="1">
    <location>
        <begin position="1"/>
        <end position="23"/>
    </location>
</feature>
<comment type="caution">
    <text evidence="3">The sequence shown here is derived from an EMBL/GenBank/DDBJ whole genome shotgun (WGS) entry which is preliminary data.</text>
</comment>
<reference evidence="3 4" key="1">
    <citation type="submission" date="2019-03" db="EMBL/GenBank/DDBJ databases">
        <title>Genomic Encyclopedia of Type Strains, Phase IV (KMG-IV): sequencing the most valuable type-strain genomes for metagenomic binning, comparative biology and taxonomic classification.</title>
        <authorList>
            <person name="Goeker M."/>
        </authorList>
    </citation>
    <scope>NUCLEOTIDE SEQUENCE [LARGE SCALE GENOMIC DNA]</scope>
    <source>
        <strain evidence="3 4">DSM 46770</strain>
    </source>
</reference>
<dbReference type="OrthoDB" id="3423859at2"/>
<keyword evidence="4" id="KW-1185">Reference proteome</keyword>
<dbReference type="RefSeq" id="WP_133742767.1">
    <property type="nucleotide sequence ID" value="NZ_SNYN01000019.1"/>
</dbReference>
<keyword evidence="2" id="KW-0472">Membrane</keyword>